<keyword evidence="1" id="KW-0732">Signal</keyword>
<keyword evidence="3" id="KW-1185">Reference proteome</keyword>
<evidence type="ECO:0000256" key="1">
    <source>
        <dbReference type="SAM" id="SignalP"/>
    </source>
</evidence>
<feature type="signal peptide" evidence="1">
    <location>
        <begin position="1"/>
        <end position="23"/>
    </location>
</feature>
<organism evidence="2 3">
    <name type="scientific">Araneus ventricosus</name>
    <name type="common">Orbweaver spider</name>
    <name type="synonym">Epeira ventricosa</name>
    <dbReference type="NCBI Taxonomy" id="182803"/>
    <lineage>
        <taxon>Eukaryota</taxon>
        <taxon>Metazoa</taxon>
        <taxon>Ecdysozoa</taxon>
        <taxon>Arthropoda</taxon>
        <taxon>Chelicerata</taxon>
        <taxon>Arachnida</taxon>
        <taxon>Araneae</taxon>
        <taxon>Araneomorphae</taxon>
        <taxon>Entelegynae</taxon>
        <taxon>Araneoidea</taxon>
        <taxon>Araneidae</taxon>
        <taxon>Araneus</taxon>
    </lineage>
</organism>
<sequence>MFVIRKSSVLFAYLLSCVVLSICQVDKPNIPDVFQVEVQGIFRYENAEMEGSLYYDRANNRAAVSFTYQGDTTKKIYRFNDNEVIAISGEIIFDIF</sequence>
<evidence type="ECO:0000313" key="2">
    <source>
        <dbReference type="EMBL" id="GBN84807.1"/>
    </source>
</evidence>
<gene>
    <name evidence="2" type="ORF">AVEN_156459_1</name>
</gene>
<reference evidence="2 3" key="1">
    <citation type="journal article" date="2019" name="Sci. Rep.">
        <title>Orb-weaving spider Araneus ventricosus genome elucidates the spidroin gene catalogue.</title>
        <authorList>
            <person name="Kono N."/>
            <person name="Nakamura H."/>
            <person name="Ohtoshi R."/>
            <person name="Moran D.A.P."/>
            <person name="Shinohara A."/>
            <person name="Yoshida Y."/>
            <person name="Fujiwara M."/>
            <person name="Mori M."/>
            <person name="Tomita M."/>
            <person name="Arakawa K."/>
        </authorList>
    </citation>
    <scope>NUCLEOTIDE SEQUENCE [LARGE SCALE GENOMIC DNA]</scope>
</reference>
<feature type="chain" id="PRO_5021481257" evidence="1">
    <location>
        <begin position="24"/>
        <end position="96"/>
    </location>
</feature>
<accession>A0A4Y2S9R9</accession>
<name>A0A4Y2S9R9_ARAVE</name>
<dbReference type="Proteomes" id="UP000499080">
    <property type="component" value="Unassembled WGS sequence"/>
</dbReference>
<proteinExistence type="predicted"/>
<dbReference type="AlphaFoldDB" id="A0A4Y2S9R9"/>
<comment type="caution">
    <text evidence="2">The sequence shown here is derived from an EMBL/GenBank/DDBJ whole genome shotgun (WGS) entry which is preliminary data.</text>
</comment>
<dbReference type="EMBL" id="BGPR01020503">
    <property type="protein sequence ID" value="GBN84807.1"/>
    <property type="molecule type" value="Genomic_DNA"/>
</dbReference>
<evidence type="ECO:0000313" key="3">
    <source>
        <dbReference type="Proteomes" id="UP000499080"/>
    </source>
</evidence>
<protein>
    <submittedName>
        <fullName evidence="2">Uncharacterized protein</fullName>
    </submittedName>
</protein>